<feature type="domain" description="SANT" evidence="6">
    <location>
        <begin position="2"/>
        <end position="57"/>
    </location>
</feature>
<dbReference type="PANTHER" id="PTHR43213">
    <property type="entry name" value="BIFUNCTIONAL DTTP/UTP PYROPHOSPHATASE/METHYLTRANSFERASE PROTEIN-RELATED"/>
    <property type="match status" value="1"/>
</dbReference>
<keyword evidence="3" id="KW-0805">Transcription regulation</keyword>
<evidence type="ECO:0000313" key="8">
    <source>
        <dbReference type="Proteomes" id="UP000315295"/>
    </source>
</evidence>
<keyword evidence="8" id="KW-1185">Reference proteome</keyword>
<dbReference type="STRING" id="106549.A0A540LQW4"/>
<sequence length="388" mass="43286">MASSGSWTARQNKLFENALAVYDKDTPERWYNLARAVGGKSVEEVKRHYQMLVEDVNKIEAGEVPLPNYRKSGGGNTKSYSMDIEEQRRHGKNAPKRVNGAKKIAKRRHNAFFQAPRYRTDSPADSAMEADSSSFKIILGSASIARRKILAEMGYEFTVVTADIDEKSIRTEKPEELVLVLAKAKADAIISKLQSINNQEKDAEPTIVIAADTAEAISQKLPVGDYIRDAEPTLLVTSDQVVVYEGVIREKPSSKEEARQFLKDYSGGHAATVGSVHVTNLKTGFSKGEWDRVEIYFHKIPDEVIEKLVRVVLYPIWLFHFFLDEMTTIEPIPLCPCQIEEGIVLKVAGGLIIEHPLILPYVKEVVGTTDSVMGLPIDLTRTLLKEAL</sequence>
<protein>
    <recommendedName>
        <fullName evidence="6">SANT domain-containing protein</fullName>
    </recommendedName>
</protein>
<comment type="subcellular location">
    <subcellularLocation>
        <location evidence="1">Nucleus</location>
    </subcellularLocation>
</comment>
<dbReference type="AlphaFoldDB" id="A0A540LQW4"/>
<dbReference type="SUPFAM" id="SSF52972">
    <property type="entry name" value="ITPase-like"/>
    <property type="match status" value="3"/>
</dbReference>
<dbReference type="Proteomes" id="UP000315295">
    <property type="component" value="Unassembled WGS sequence"/>
</dbReference>
<dbReference type="Gene3D" id="3.90.950.10">
    <property type="match status" value="3"/>
</dbReference>
<evidence type="ECO:0000256" key="4">
    <source>
        <dbReference type="ARBA" id="ARBA00023163"/>
    </source>
</evidence>
<dbReference type="Pfam" id="PF02545">
    <property type="entry name" value="Maf"/>
    <property type="match status" value="1"/>
</dbReference>
<keyword evidence="2" id="KW-0378">Hydrolase</keyword>
<dbReference type="FunFam" id="1.10.10.60:FF:000154">
    <property type="entry name" value="Transcription factor SRM1"/>
    <property type="match status" value="1"/>
</dbReference>
<reference evidence="7 8" key="1">
    <citation type="journal article" date="2019" name="G3 (Bethesda)">
        <title>Sequencing of a Wild Apple (Malus baccata) Genome Unravels the Differences Between Cultivated and Wild Apple Species Regarding Disease Resistance and Cold Tolerance.</title>
        <authorList>
            <person name="Chen X."/>
        </authorList>
    </citation>
    <scope>NUCLEOTIDE SEQUENCE [LARGE SCALE GENOMIC DNA]</scope>
    <source>
        <strain evidence="8">cv. Shandingzi</strain>
        <tissue evidence="7">Leaves</tissue>
    </source>
</reference>
<evidence type="ECO:0000313" key="7">
    <source>
        <dbReference type="EMBL" id="TQD88798.1"/>
    </source>
</evidence>
<keyword evidence="4" id="KW-0804">Transcription</keyword>
<dbReference type="InterPro" id="IPR001005">
    <property type="entry name" value="SANT/Myb"/>
</dbReference>
<dbReference type="PROSITE" id="PS51293">
    <property type="entry name" value="SANT"/>
    <property type="match status" value="1"/>
</dbReference>
<dbReference type="GO" id="GO:0005634">
    <property type="term" value="C:nucleus"/>
    <property type="evidence" value="ECO:0007669"/>
    <property type="project" value="UniProtKB-SubCell"/>
</dbReference>
<evidence type="ECO:0000256" key="5">
    <source>
        <dbReference type="ARBA" id="ARBA00023242"/>
    </source>
</evidence>
<dbReference type="SUPFAM" id="SSF46689">
    <property type="entry name" value="Homeodomain-like"/>
    <property type="match status" value="1"/>
</dbReference>
<dbReference type="InterPro" id="IPR003697">
    <property type="entry name" value="Maf-like"/>
</dbReference>
<dbReference type="PANTHER" id="PTHR43213:SF14">
    <property type="entry name" value="MAF-LIKE PROTEIN"/>
    <property type="match status" value="1"/>
</dbReference>
<evidence type="ECO:0000256" key="2">
    <source>
        <dbReference type="ARBA" id="ARBA00022801"/>
    </source>
</evidence>
<dbReference type="SMART" id="SM00717">
    <property type="entry name" value="SANT"/>
    <property type="match status" value="1"/>
</dbReference>
<organism evidence="7 8">
    <name type="scientific">Malus baccata</name>
    <name type="common">Siberian crab apple</name>
    <name type="synonym">Pyrus baccata</name>
    <dbReference type="NCBI Taxonomy" id="106549"/>
    <lineage>
        <taxon>Eukaryota</taxon>
        <taxon>Viridiplantae</taxon>
        <taxon>Streptophyta</taxon>
        <taxon>Embryophyta</taxon>
        <taxon>Tracheophyta</taxon>
        <taxon>Spermatophyta</taxon>
        <taxon>Magnoliopsida</taxon>
        <taxon>eudicotyledons</taxon>
        <taxon>Gunneridae</taxon>
        <taxon>Pentapetalae</taxon>
        <taxon>rosids</taxon>
        <taxon>fabids</taxon>
        <taxon>Rosales</taxon>
        <taxon>Rosaceae</taxon>
        <taxon>Amygdaloideae</taxon>
        <taxon>Maleae</taxon>
        <taxon>Malus</taxon>
    </lineage>
</organism>
<comment type="caution">
    <text evidence="7">The sequence shown here is derived from an EMBL/GenBank/DDBJ whole genome shotgun (WGS) entry which is preliminary data.</text>
</comment>
<evidence type="ECO:0000256" key="3">
    <source>
        <dbReference type="ARBA" id="ARBA00023015"/>
    </source>
</evidence>
<dbReference type="InterPro" id="IPR029001">
    <property type="entry name" value="ITPase-like_fam"/>
</dbReference>
<accession>A0A540LQW4</accession>
<dbReference type="Pfam" id="PF00249">
    <property type="entry name" value="Myb_DNA-binding"/>
    <property type="match status" value="1"/>
</dbReference>
<proteinExistence type="inferred from homology"/>
<dbReference type="CDD" id="cd00167">
    <property type="entry name" value="SANT"/>
    <property type="match status" value="1"/>
</dbReference>
<dbReference type="EMBL" id="VIEB01000500">
    <property type="protein sequence ID" value="TQD88798.1"/>
    <property type="molecule type" value="Genomic_DNA"/>
</dbReference>
<dbReference type="InterPro" id="IPR017884">
    <property type="entry name" value="SANT_dom"/>
</dbReference>
<dbReference type="GO" id="GO:0047429">
    <property type="term" value="F:nucleoside triphosphate diphosphatase activity"/>
    <property type="evidence" value="ECO:0007669"/>
    <property type="project" value="InterPro"/>
</dbReference>
<dbReference type="HAMAP" id="MF_00528">
    <property type="entry name" value="Maf"/>
    <property type="match status" value="1"/>
</dbReference>
<dbReference type="InterPro" id="IPR009057">
    <property type="entry name" value="Homeodomain-like_sf"/>
</dbReference>
<dbReference type="Gene3D" id="1.10.10.60">
    <property type="entry name" value="Homeodomain-like"/>
    <property type="match status" value="1"/>
</dbReference>
<evidence type="ECO:0000256" key="1">
    <source>
        <dbReference type="ARBA" id="ARBA00004123"/>
    </source>
</evidence>
<keyword evidence="5" id="KW-0539">Nucleus</keyword>
<gene>
    <name evidence="7" type="ORF">C1H46_025687</name>
</gene>
<name>A0A540LQW4_MALBA</name>
<evidence type="ECO:0000259" key="6">
    <source>
        <dbReference type="PROSITE" id="PS51293"/>
    </source>
</evidence>